<evidence type="ECO:0000313" key="2">
    <source>
        <dbReference type="Proteomes" id="UP000887116"/>
    </source>
</evidence>
<accession>A0A8X6KX03</accession>
<sequence length="86" mass="9875">MQESKKKQLGVIRVLAAEGVGGREMHRRMNAVYGEYSLCSSSVVEWHKTSYEGLCYWKTMLDLDTLIGNDYESKFFSLGQPHNHCE</sequence>
<dbReference type="AlphaFoldDB" id="A0A8X6KX03"/>
<organism evidence="1 2">
    <name type="scientific">Trichonephila clavata</name>
    <name type="common">Joro spider</name>
    <name type="synonym">Nephila clavata</name>
    <dbReference type="NCBI Taxonomy" id="2740835"/>
    <lineage>
        <taxon>Eukaryota</taxon>
        <taxon>Metazoa</taxon>
        <taxon>Ecdysozoa</taxon>
        <taxon>Arthropoda</taxon>
        <taxon>Chelicerata</taxon>
        <taxon>Arachnida</taxon>
        <taxon>Araneae</taxon>
        <taxon>Araneomorphae</taxon>
        <taxon>Entelegynae</taxon>
        <taxon>Araneoidea</taxon>
        <taxon>Nephilidae</taxon>
        <taxon>Trichonephila</taxon>
    </lineage>
</organism>
<dbReference type="Proteomes" id="UP000887116">
    <property type="component" value="Unassembled WGS sequence"/>
</dbReference>
<gene>
    <name evidence="1" type="ORF">TNCT_683601</name>
</gene>
<dbReference type="OrthoDB" id="10017160at2759"/>
<proteinExistence type="predicted"/>
<name>A0A8X6KX03_TRICU</name>
<dbReference type="EMBL" id="BMAO01023213">
    <property type="protein sequence ID" value="GFQ87381.1"/>
    <property type="molecule type" value="Genomic_DNA"/>
</dbReference>
<comment type="caution">
    <text evidence="1">The sequence shown here is derived from an EMBL/GenBank/DDBJ whole genome shotgun (WGS) entry which is preliminary data.</text>
</comment>
<keyword evidence="2" id="KW-1185">Reference proteome</keyword>
<reference evidence="1" key="1">
    <citation type="submission" date="2020-07" db="EMBL/GenBank/DDBJ databases">
        <title>Multicomponent nature underlies the extraordinary mechanical properties of spider dragline silk.</title>
        <authorList>
            <person name="Kono N."/>
            <person name="Nakamura H."/>
            <person name="Mori M."/>
            <person name="Yoshida Y."/>
            <person name="Ohtoshi R."/>
            <person name="Malay A.D."/>
            <person name="Moran D.A.P."/>
            <person name="Tomita M."/>
            <person name="Numata K."/>
            <person name="Arakawa K."/>
        </authorList>
    </citation>
    <scope>NUCLEOTIDE SEQUENCE</scope>
</reference>
<protein>
    <submittedName>
        <fullName evidence="1">Uncharacterized protein</fullName>
    </submittedName>
</protein>
<evidence type="ECO:0000313" key="1">
    <source>
        <dbReference type="EMBL" id="GFQ87381.1"/>
    </source>
</evidence>